<dbReference type="EMBL" id="JAPKMY010000005">
    <property type="protein sequence ID" value="MCX5468330.1"/>
    <property type="molecule type" value="Genomic_DNA"/>
</dbReference>
<reference evidence="1" key="1">
    <citation type="submission" date="2022-11" db="EMBL/GenBank/DDBJ databases">
        <title>Biodiversity and phylogenetic relationships of bacteria.</title>
        <authorList>
            <person name="Machado R.A.R."/>
            <person name="Bhat A."/>
            <person name="Loulou A."/>
            <person name="Kallel S."/>
        </authorList>
    </citation>
    <scope>NUCLEOTIDE SEQUENCE</scope>
    <source>
        <strain evidence="1">A-IN1</strain>
    </source>
</reference>
<gene>
    <name evidence="1" type="ORF">OSH00_11310</name>
</gene>
<evidence type="ECO:0000313" key="1">
    <source>
        <dbReference type="EMBL" id="MCX5468330.1"/>
    </source>
</evidence>
<evidence type="ECO:0000313" key="2">
    <source>
        <dbReference type="Proteomes" id="UP001146019"/>
    </source>
</evidence>
<name>A0A9X3DTS9_9GAMM</name>
<protein>
    <submittedName>
        <fullName evidence="1">Uncharacterized protein</fullName>
    </submittedName>
</protein>
<dbReference type="RefSeq" id="WP_266130508.1">
    <property type="nucleotide sequence ID" value="NZ_JAPKMY010000005.1"/>
</dbReference>
<dbReference type="Proteomes" id="UP001146019">
    <property type="component" value="Unassembled WGS sequence"/>
</dbReference>
<keyword evidence="2" id="KW-1185">Reference proteome</keyword>
<proteinExistence type="predicted"/>
<organism evidence="1 2">
    <name type="scientific">Acinetobacter nematophilus</name>
    <dbReference type="NCBI Taxonomy" id="2994642"/>
    <lineage>
        <taxon>Bacteria</taxon>
        <taxon>Pseudomonadati</taxon>
        <taxon>Pseudomonadota</taxon>
        <taxon>Gammaproteobacteria</taxon>
        <taxon>Moraxellales</taxon>
        <taxon>Moraxellaceae</taxon>
        <taxon>Acinetobacter</taxon>
    </lineage>
</organism>
<sequence>MKKSIYKSLILFFIFWISSLNQIIAKDHVLQSIQNLDEAGFRSSEGNYFKLIKLDQGCRIEARYYLEMENQLFSYKFIDQRLLHASRKTFRYHYKEGQEGSLMAVTGVYQYSSETYGLPDLKVQNEFRKHQALFPTHDLKQCI</sequence>
<accession>A0A9X3DTS9</accession>
<comment type="caution">
    <text evidence="1">The sequence shown here is derived from an EMBL/GenBank/DDBJ whole genome shotgun (WGS) entry which is preliminary data.</text>
</comment>
<dbReference type="AlphaFoldDB" id="A0A9X3DTS9"/>